<gene>
    <name evidence="6" type="ORF">GS4_06_00360</name>
</gene>
<reference evidence="6 7" key="1">
    <citation type="submission" date="2013-01" db="EMBL/GenBank/DDBJ databases">
        <title>Whole genome shotgun sequence of Gordonia soli NBRC 108243.</title>
        <authorList>
            <person name="Isaki-Nakamura S."/>
            <person name="Hosoyama A."/>
            <person name="Tsuchikane K."/>
            <person name="Ando Y."/>
            <person name="Baba S."/>
            <person name="Ohji S."/>
            <person name="Hamada M."/>
            <person name="Tamura T."/>
            <person name="Yamazoe A."/>
            <person name="Yamazaki S."/>
            <person name="Fujita N."/>
        </authorList>
    </citation>
    <scope>NUCLEOTIDE SEQUENCE [LARGE SCALE GENOMIC DNA]</scope>
    <source>
        <strain evidence="6 7">NBRC 108243</strain>
    </source>
</reference>
<dbReference type="GO" id="GO:0016627">
    <property type="term" value="F:oxidoreductase activity, acting on the CH-CH group of donors"/>
    <property type="evidence" value="ECO:0007669"/>
    <property type="project" value="InterPro"/>
</dbReference>
<comment type="caution">
    <text evidence="6">The sequence shown here is derived from an EMBL/GenBank/DDBJ whole genome shotgun (WGS) entry which is preliminary data.</text>
</comment>
<feature type="domain" description="HpaB/PvcC/4-BUDH N-terminal" evidence="5">
    <location>
        <begin position="5"/>
        <end position="260"/>
    </location>
</feature>
<dbReference type="Gene3D" id="1.20.140.10">
    <property type="entry name" value="Butyryl-CoA Dehydrogenase, subunit A, domain 3"/>
    <property type="match status" value="1"/>
</dbReference>
<organism evidence="6 7">
    <name type="scientific">Gordonia soli NBRC 108243</name>
    <dbReference type="NCBI Taxonomy" id="1223545"/>
    <lineage>
        <taxon>Bacteria</taxon>
        <taxon>Bacillati</taxon>
        <taxon>Actinomycetota</taxon>
        <taxon>Actinomycetes</taxon>
        <taxon>Mycobacteriales</taxon>
        <taxon>Gordoniaceae</taxon>
        <taxon>Gordonia</taxon>
    </lineage>
</organism>
<dbReference type="InterPro" id="IPR004925">
    <property type="entry name" value="HpaB/PvcC/4-BUDH"/>
</dbReference>
<dbReference type="InterPro" id="IPR036250">
    <property type="entry name" value="AcylCo_DH-like_C"/>
</dbReference>
<evidence type="ECO:0000256" key="3">
    <source>
        <dbReference type="ARBA" id="ARBA00023002"/>
    </source>
</evidence>
<evidence type="ECO:0000259" key="4">
    <source>
        <dbReference type="Pfam" id="PF03241"/>
    </source>
</evidence>
<protein>
    <submittedName>
        <fullName evidence="6">Putative hydroxylase</fullName>
    </submittedName>
</protein>
<keyword evidence="3" id="KW-0560">Oxidoreductase</keyword>
<dbReference type="InterPro" id="IPR024674">
    <property type="entry name" value="HpaB/PvcC/4-BUDH_N"/>
</dbReference>
<dbReference type="SUPFAM" id="SSF47203">
    <property type="entry name" value="Acyl-CoA dehydrogenase C-terminal domain-like"/>
    <property type="match status" value="1"/>
</dbReference>
<dbReference type="STRING" id="1223545.GS4_06_00360"/>
<dbReference type="PANTHER" id="PTHR36117">
    <property type="entry name" value="4-HYDROXYPHENYLACETATE 3-MONOOXYGENASE-RELATED"/>
    <property type="match status" value="1"/>
</dbReference>
<dbReference type="OrthoDB" id="9785230at2"/>
<dbReference type="InterPro" id="IPR046373">
    <property type="entry name" value="Acyl-CoA_Oxase/DH_mid-dom_sf"/>
</dbReference>
<evidence type="ECO:0000259" key="5">
    <source>
        <dbReference type="Pfam" id="PF11794"/>
    </source>
</evidence>
<name>M0QF02_9ACTN</name>
<evidence type="ECO:0000313" key="6">
    <source>
        <dbReference type="EMBL" id="GAC67190.1"/>
    </source>
</evidence>
<dbReference type="Gene3D" id="1.10.3140.10">
    <property type="entry name" value="4-hydroxybutyryl-coa dehydratase, domain 1"/>
    <property type="match status" value="1"/>
</dbReference>
<evidence type="ECO:0000256" key="1">
    <source>
        <dbReference type="ARBA" id="ARBA00022630"/>
    </source>
</evidence>
<evidence type="ECO:0000256" key="2">
    <source>
        <dbReference type="ARBA" id="ARBA00022827"/>
    </source>
</evidence>
<keyword evidence="2" id="KW-0274">FAD</keyword>
<accession>M0QF02</accession>
<keyword evidence="7" id="KW-1185">Reference proteome</keyword>
<dbReference type="InterPro" id="IPR009100">
    <property type="entry name" value="AcylCoA_DH/oxidase_NM_dom_sf"/>
</dbReference>
<evidence type="ECO:0000313" key="7">
    <source>
        <dbReference type="Proteomes" id="UP000011666"/>
    </source>
</evidence>
<feature type="domain" description="HpaB/PvcC/4-BUDH C-terminal" evidence="4">
    <location>
        <begin position="273"/>
        <end position="463"/>
    </location>
</feature>
<dbReference type="EMBL" id="BANX01000006">
    <property type="protein sequence ID" value="GAC67190.1"/>
    <property type="molecule type" value="Genomic_DNA"/>
</dbReference>
<proteinExistence type="predicted"/>
<dbReference type="RefSeq" id="WP_007618121.1">
    <property type="nucleotide sequence ID" value="NZ_BANX01000006.1"/>
</dbReference>
<dbReference type="InterPro" id="IPR024719">
    <property type="entry name" value="HpaB/PvcC/4-BUDH_C"/>
</dbReference>
<dbReference type="AlphaFoldDB" id="M0QF02"/>
<dbReference type="SUPFAM" id="SSF56645">
    <property type="entry name" value="Acyl-CoA dehydrogenase NM domain-like"/>
    <property type="match status" value="1"/>
</dbReference>
<dbReference type="eggNOG" id="COG2368">
    <property type="taxonomic scope" value="Bacteria"/>
</dbReference>
<keyword evidence="1" id="KW-0285">Flavoprotein</keyword>
<sequence>MALRTAAEYREGLRDGRTVWYRGKQVDDVTAFGEFDEAIAHSSLAYSISEVHPDLAVADDGDGPYTAFYRLPRTSSDITDRGRLIETLSRMGAGTIVLKEVGSDALFALRRALSGAALEKAEAFYEQCCANDVALAVAQTDVKGDRSLAPHQQPNPDHYLRIVDEDADSITVSGAKVHTSFSANADEIIVLPTRAMSAADADWAVSFAIPVATEGLSLYVSPYLHGTRNGFEHPISSRHKLLESLTVFDNVRVPKERVFLNREPELAGPLALAFVDYHRFTAVNYKLPILDLLVGSAIKVAEANGIARAGHVKTKITELVTYAETVRGCAELAALRARSGGNDVALPDPLAVNMAKFHFAHGFHAATATVLDLAGGLVATGPGGEDWDDPATRAVLEKYFAAAAPAEERLRLIHLIGDLATGPWGGYQSVLATHAEGSLEAEKMQIARAYDSTRARGAVDEVLAASRG</sequence>
<dbReference type="PANTHER" id="PTHR36117:SF3">
    <property type="entry name" value="4-HYDROXYPHENYLACETATE 3-MONOOXYGENASE-RELATED"/>
    <property type="match status" value="1"/>
</dbReference>
<dbReference type="Pfam" id="PF11794">
    <property type="entry name" value="HpaB_N"/>
    <property type="match status" value="1"/>
</dbReference>
<dbReference type="Pfam" id="PF03241">
    <property type="entry name" value="HpaB"/>
    <property type="match status" value="1"/>
</dbReference>
<dbReference type="Proteomes" id="UP000011666">
    <property type="component" value="Unassembled WGS sequence"/>
</dbReference>
<dbReference type="Gene3D" id="2.40.110.10">
    <property type="entry name" value="Butyryl-CoA Dehydrogenase, subunit A, domain 2"/>
    <property type="match status" value="1"/>
</dbReference>
<dbReference type="PIRSF" id="PIRSF000331">
    <property type="entry name" value="HpaA_HpaB"/>
    <property type="match status" value="1"/>
</dbReference>